<comment type="catalytic activity">
    <reaction evidence="6">
        <text>2 cob(II)alamin + AH2 + 2 ATP = 2 adenosylcob(III)alamin + 2 triphosphate + A + 2 H(+)</text>
        <dbReference type="Rhea" id="RHEA:53304"/>
        <dbReference type="ChEBI" id="CHEBI:13193"/>
        <dbReference type="ChEBI" id="CHEBI:15378"/>
        <dbReference type="ChEBI" id="CHEBI:16304"/>
        <dbReference type="ChEBI" id="CHEBI:17499"/>
        <dbReference type="ChEBI" id="CHEBI:18036"/>
        <dbReference type="ChEBI" id="CHEBI:18408"/>
        <dbReference type="ChEBI" id="CHEBI:30616"/>
    </reaction>
</comment>
<evidence type="ECO:0000259" key="7">
    <source>
        <dbReference type="Pfam" id="PF01923"/>
    </source>
</evidence>
<organism evidence="8 9">
    <name type="scientific">Derxia gummosa DSM 723</name>
    <dbReference type="NCBI Taxonomy" id="1121388"/>
    <lineage>
        <taxon>Bacteria</taxon>
        <taxon>Pseudomonadati</taxon>
        <taxon>Pseudomonadota</taxon>
        <taxon>Betaproteobacteria</taxon>
        <taxon>Burkholderiales</taxon>
        <taxon>Alcaligenaceae</taxon>
        <taxon>Derxia</taxon>
    </lineage>
</organism>
<dbReference type="Pfam" id="PF01923">
    <property type="entry name" value="Cob_adeno_trans"/>
    <property type="match status" value="1"/>
</dbReference>
<sequence>MAERLSRIVTRSGDAGLTGLADGSRVPKDAARINALGDIDECGSAIGLLTCELEGEARFNMLAAELVRVQHDLFDLGGELSLPGHPVITEAQVARLEQWIARDNATLPPLRNFVLAGGTRAAAVAHLARTVARRAERAIVHLGHAEAVSEPVRQYVNRLSDWLFIVARRLNRECGRADVLWQQRGPDGG</sequence>
<dbReference type="FunFam" id="1.20.1200.10:FF:000001">
    <property type="entry name" value="Cob(I)yrinic acid a,c-diamide adenosyltransferase"/>
    <property type="match status" value="1"/>
</dbReference>
<keyword evidence="4 6" id="KW-0547">Nucleotide-binding</keyword>
<comment type="similarity">
    <text evidence="1 6">Belongs to the Cob(I)alamin adenosyltransferase family.</text>
</comment>
<keyword evidence="3 6" id="KW-0808">Transferase</keyword>
<evidence type="ECO:0000256" key="1">
    <source>
        <dbReference type="ARBA" id="ARBA00007487"/>
    </source>
</evidence>
<dbReference type="AlphaFoldDB" id="A0A8B6X7F0"/>
<evidence type="ECO:0000313" key="9">
    <source>
        <dbReference type="RefSeq" id="WP_028313112.1"/>
    </source>
</evidence>
<dbReference type="NCBIfam" id="TIGR00636">
    <property type="entry name" value="PduO_Nterm"/>
    <property type="match status" value="1"/>
</dbReference>
<dbReference type="GO" id="GO:0009236">
    <property type="term" value="P:cobalamin biosynthetic process"/>
    <property type="evidence" value="ECO:0007669"/>
    <property type="project" value="UniProtKB-UniRule"/>
</dbReference>
<dbReference type="EC" id="2.5.1.-" evidence="6"/>
<dbReference type="Proteomes" id="UP000675920">
    <property type="component" value="Unplaced"/>
</dbReference>
<feature type="domain" description="Cobalamin adenosyltransferase-like" evidence="7">
    <location>
        <begin position="8"/>
        <end position="169"/>
    </location>
</feature>
<keyword evidence="5 6" id="KW-0067">ATP-binding</keyword>
<name>A0A8B6X7F0_9BURK</name>
<proteinExistence type="inferred from homology"/>
<dbReference type="PANTHER" id="PTHR12213:SF0">
    <property type="entry name" value="CORRINOID ADENOSYLTRANSFERASE MMAB"/>
    <property type="match status" value="1"/>
</dbReference>
<accession>A0A8B6X7F0</accession>
<reference evidence="9" key="3">
    <citation type="submission" date="2025-08" db="UniProtKB">
        <authorList>
            <consortium name="RefSeq"/>
        </authorList>
    </citation>
    <scope>IDENTIFICATION</scope>
</reference>
<evidence type="ECO:0000256" key="3">
    <source>
        <dbReference type="ARBA" id="ARBA00022679"/>
    </source>
</evidence>
<dbReference type="Gene3D" id="1.20.1200.10">
    <property type="entry name" value="Cobalamin adenosyltransferase-like"/>
    <property type="match status" value="1"/>
</dbReference>
<reference evidence="9" key="1">
    <citation type="journal article" date="2001" name="J. Bacteriol.">
        <title>Functional genomic, biochemical, and genetic characterization of the Salmonella pduO gene, an ATP:cob(I)alamin adenosyltransferase gene.</title>
        <authorList>
            <person name="Johnson C.L."/>
            <person name="Pechonick E."/>
            <person name="Park S.D."/>
            <person name="Havemann G.D."/>
            <person name="Leal N.A."/>
            <person name="Bobik T.A."/>
        </authorList>
    </citation>
    <scope>NUCLEOTIDE SEQUENCE</scope>
</reference>
<keyword evidence="6" id="KW-0169">Cobalamin biosynthesis</keyword>
<evidence type="ECO:0000313" key="8">
    <source>
        <dbReference type="Proteomes" id="UP000675920"/>
    </source>
</evidence>
<reference evidence="9" key="2">
    <citation type="journal article" date="2005" name="J. Bacteriol.">
        <title>Identification of genes involved in the glyoxylate regeneration cycle in Methylobacterium extorquens AM1, including two new genes, meaC and meaD.</title>
        <authorList>
            <person name="Korotkova N."/>
            <person name="Lidstrom M.E."/>
            <person name="Chistoserdova L."/>
        </authorList>
    </citation>
    <scope>NUCLEOTIDE SEQUENCE</scope>
</reference>
<evidence type="ECO:0000256" key="5">
    <source>
        <dbReference type="ARBA" id="ARBA00022840"/>
    </source>
</evidence>
<evidence type="ECO:0000256" key="6">
    <source>
        <dbReference type="RuleBase" id="RU366026"/>
    </source>
</evidence>
<keyword evidence="8" id="KW-1185">Reference proteome</keyword>
<dbReference type="GO" id="GO:0005524">
    <property type="term" value="F:ATP binding"/>
    <property type="evidence" value="ECO:0007669"/>
    <property type="project" value="UniProtKB-UniRule"/>
</dbReference>
<dbReference type="InterPro" id="IPR036451">
    <property type="entry name" value="CblAdoTrfase-like_sf"/>
</dbReference>
<evidence type="ECO:0000256" key="4">
    <source>
        <dbReference type="ARBA" id="ARBA00022741"/>
    </source>
</evidence>
<dbReference type="GO" id="GO:0008817">
    <property type="term" value="F:corrinoid adenosyltransferase activity"/>
    <property type="evidence" value="ECO:0007669"/>
    <property type="project" value="TreeGrafter"/>
</dbReference>
<dbReference type="OrthoDB" id="9778896at2"/>
<dbReference type="InterPro" id="IPR016030">
    <property type="entry name" value="CblAdoTrfase-like"/>
</dbReference>
<protein>
    <recommendedName>
        <fullName evidence="6">Cobalamin adenosyltransferase</fullName>
        <ecNumber evidence="6">2.5.1.-</ecNumber>
    </recommendedName>
</protein>
<evidence type="ECO:0000256" key="2">
    <source>
        <dbReference type="ARBA" id="ARBA00011233"/>
    </source>
</evidence>
<dbReference type="InterPro" id="IPR029499">
    <property type="entry name" value="PduO-typ"/>
</dbReference>
<dbReference type="SUPFAM" id="SSF89028">
    <property type="entry name" value="Cobalamin adenosyltransferase-like"/>
    <property type="match status" value="1"/>
</dbReference>
<comment type="subunit">
    <text evidence="2">Homotrimer.</text>
</comment>
<dbReference type="RefSeq" id="WP_028313112.1">
    <property type="nucleotide sequence ID" value="NZ_KI519500.1"/>
</dbReference>
<dbReference type="PANTHER" id="PTHR12213">
    <property type="entry name" value="CORRINOID ADENOSYLTRANSFERASE"/>
    <property type="match status" value="1"/>
</dbReference>